<reference evidence="2 3" key="1">
    <citation type="submission" date="2013-04" db="EMBL/GenBank/DDBJ databases">
        <title>The Genome Sequence of Treponema maltophilum ATCC 51939.</title>
        <authorList>
            <consortium name="The Broad Institute Genomics Platform"/>
            <person name="Earl A."/>
            <person name="Ward D."/>
            <person name="Feldgarden M."/>
            <person name="Gevers D."/>
            <person name="Leonetti C."/>
            <person name="Blanton J.M."/>
            <person name="Dewhirst F.E."/>
            <person name="Izard J."/>
            <person name="Walker B."/>
            <person name="Young S."/>
            <person name="Zeng Q."/>
            <person name="Gargeya S."/>
            <person name="Fitzgerald M."/>
            <person name="Haas B."/>
            <person name="Abouelleil A."/>
            <person name="Allen A.W."/>
            <person name="Alvarado L."/>
            <person name="Arachchi H.M."/>
            <person name="Berlin A.M."/>
            <person name="Chapman S.B."/>
            <person name="Gainer-Dewar J."/>
            <person name="Goldberg J."/>
            <person name="Griggs A."/>
            <person name="Gujja S."/>
            <person name="Hansen M."/>
            <person name="Howarth C."/>
            <person name="Imamovic A."/>
            <person name="Ireland A."/>
            <person name="Larimer J."/>
            <person name="McCowan C."/>
            <person name="Murphy C."/>
            <person name="Pearson M."/>
            <person name="Poon T.W."/>
            <person name="Priest M."/>
            <person name="Roberts A."/>
            <person name="Saif S."/>
            <person name="Shea T."/>
            <person name="Sisk P."/>
            <person name="Sykes S."/>
            <person name="Wortman J."/>
            <person name="Nusbaum C."/>
            <person name="Birren B."/>
        </authorList>
    </citation>
    <scope>NUCLEOTIDE SEQUENCE [LARGE SCALE GENOMIC DNA]</scope>
    <source>
        <strain evidence="2 3">ATCC 51939</strain>
    </source>
</reference>
<evidence type="ECO:0008006" key="4">
    <source>
        <dbReference type="Google" id="ProtNLM"/>
    </source>
</evidence>
<accession>S3L3U6</accession>
<dbReference type="InterPro" id="IPR002816">
    <property type="entry name" value="TraB/PrgY/GumN_fam"/>
</dbReference>
<dbReference type="HOGENOM" id="CLU_057525_0_1_12"/>
<proteinExistence type="predicted"/>
<dbReference type="PANTHER" id="PTHR40590:SF1">
    <property type="entry name" value="CYTOPLASMIC PROTEIN"/>
    <property type="match status" value="1"/>
</dbReference>
<keyword evidence="3" id="KW-1185">Reference proteome</keyword>
<dbReference type="PATRIC" id="fig|1125699.3.peg.1843"/>
<evidence type="ECO:0000313" key="2">
    <source>
        <dbReference type="EMBL" id="EPF31479.1"/>
    </source>
</evidence>
<dbReference type="STRING" id="1125699.HMPREF9194_01825"/>
<dbReference type="eggNOG" id="COG3735">
    <property type="taxonomic scope" value="Bacteria"/>
</dbReference>
<evidence type="ECO:0000313" key="3">
    <source>
        <dbReference type="Proteomes" id="UP000014541"/>
    </source>
</evidence>
<protein>
    <recommendedName>
        <fullName evidence="4">TraB/GumN family protein</fullName>
    </recommendedName>
</protein>
<sequence length="316" mass="35365">MKNAAYMRNVRKAFAFLIIGFVLAGCATNARAKAKPVLIEHPERFFWEIKGAKGSVFVLGTIHIADKTFYPLEENVLRTFDGADRLVGELGGLEDMQAIAKELQAVIPENMNTDPEKNLLKKLSQDELTFLNEKIGEFTVRQLASFNPWILNMVLSQLLIEQSGLNAVDGLDLHLIQRAGSKKIEALETPSQQLAVLAFGSFEDQLAMLKSSIEALQNIDKTKEEISRLRSLYLANDRVKLAELLPELLSDVPSSFSPEKAQAFMDALLKNRNRLWAHKFAEYLQKGGTTFVFAGCAHFLGDSSVFEIMRQESLLE</sequence>
<dbReference type="PROSITE" id="PS51257">
    <property type="entry name" value="PROKAR_LIPOPROTEIN"/>
    <property type="match status" value="1"/>
</dbReference>
<dbReference type="Pfam" id="PF01963">
    <property type="entry name" value="TraB_PrgY_gumN"/>
    <property type="match status" value="1"/>
</dbReference>
<dbReference type="PANTHER" id="PTHR40590">
    <property type="entry name" value="CYTOPLASMIC PROTEIN-RELATED"/>
    <property type="match status" value="1"/>
</dbReference>
<dbReference type="CDD" id="cd14789">
    <property type="entry name" value="Tiki"/>
    <property type="match status" value="1"/>
</dbReference>
<evidence type="ECO:0000256" key="1">
    <source>
        <dbReference type="SAM" id="SignalP"/>
    </source>
</evidence>
<name>S3L3U6_TREMA</name>
<organism evidence="2 3">
    <name type="scientific">Treponema maltophilum ATCC 51939</name>
    <dbReference type="NCBI Taxonomy" id="1125699"/>
    <lineage>
        <taxon>Bacteria</taxon>
        <taxon>Pseudomonadati</taxon>
        <taxon>Spirochaetota</taxon>
        <taxon>Spirochaetia</taxon>
        <taxon>Spirochaetales</taxon>
        <taxon>Treponemataceae</taxon>
        <taxon>Treponema</taxon>
    </lineage>
</organism>
<feature type="signal peptide" evidence="1">
    <location>
        <begin position="1"/>
        <end position="32"/>
    </location>
</feature>
<comment type="caution">
    <text evidence="2">The sequence shown here is derived from an EMBL/GenBank/DDBJ whole genome shotgun (WGS) entry which is preliminary data.</text>
</comment>
<dbReference type="EMBL" id="ATFF01000006">
    <property type="protein sequence ID" value="EPF31479.1"/>
    <property type="molecule type" value="Genomic_DNA"/>
</dbReference>
<dbReference type="RefSeq" id="WP_016526088.1">
    <property type="nucleotide sequence ID" value="NZ_KE332518.1"/>
</dbReference>
<dbReference type="Proteomes" id="UP000014541">
    <property type="component" value="Unassembled WGS sequence"/>
</dbReference>
<keyword evidence="1" id="KW-0732">Signal</keyword>
<dbReference type="AlphaFoldDB" id="S3L3U6"/>
<gene>
    <name evidence="2" type="ORF">HMPREF9194_01825</name>
</gene>
<feature type="chain" id="PRO_5004511336" description="TraB/GumN family protein" evidence="1">
    <location>
        <begin position="33"/>
        <end position="316"/>
    </location>
</feature>
<dbReference type="InterPro" id="IPR047111">
    <property type="entry name" value="YbaP-like"/>
</dbReference>